<keyword evidence="4" id="KW-0274">FAD</keyword>
<comment type="cofactor">
    <cofactor evidence="1">
        <name>FAD</name>
        <dbReference type="ChEBI" id="CHEBI:57692"/>
    </cofactor>
</comment>
<dbReference type="EMBL" id="POTL01000001">
    <property type="protein sequence ID" value="TLH53782.1"/>
    <property type="molecule type" value="Genomic_DNA"/>
</dbReference>
<dbReference type="NCBIfam" id="NF004832">
    <property type="entry name" value="PRK06184.1"/>
    <property type="match status" value="1"/>
</dbReference>
<gene>
    <name evidence="7" type="ORF">C1S78_016835</name>
    <name evidence="8" type="ORF">C1S78_16795</name>
</gene>
<protein>
    <recommendedName>
        <fullName evidence="5">UPF0235 protein C1S78_016835</fullName>
    </recommendedName>
</protein>
<reference evidence="7 9" key="2">
    <citation type="journal article" date="2019" name="BMC Evol. Biol.">
        <title>Comparative genomics of Mycobacterium mucogenicum and Mycobacterium neoaurum clade members emphasizing tRNA and non-coding RNA.</title>
        <authorList>
            <person name="Behra P.R.K."/>
            <person name="Pettersson B.M.F."/>
            <person name="Das S."/>
            <person name="Dasgupta S."/>
            <person name="Kirsebom L.A."/>
        </authorList>
    </citation>
    <scope>NUCLEOTIDE SEQUENCE [LARGE SCALE GENOMIC DNA]</scope>
    <source>
        <strain evidence="7 9">DSM 44124</strain>
    </source>
</reference>
<dbReference type="Pfam" id="PF01494">
    <property type="entry name" value="FAD_binding_3"/>
    <property type="match status" value="1"/>
</dbReference>
<dbReference type="Gene3D" id="3.40.30.120">
    <property type="match status" value="1"/>
</dbReference>
<keyword evidence="3" id="KW-0285">Flavoprotein</keyword>
<dbReference type="PRINTS" id="PR00420">
    <property type="entry name" value="RNGMNOXGNASE"/>
</dbReference>
<feature type="domain" description="FAD-binding" evidence="6">
    <location>
        <begin position="66"/>
        <end position="409"/>
    </location>
</feature>
<evidence type="ECO:0000256" key="4">
    <source>
        <dbReference type="ARBA" id="ARBA00022827"/>
    </source>
</evidence>
<reference evidence="8" key="1">
    <citation type="submission" date="2018-01" db="EMBL/GenBank/DDBJ databases">
        <title>Comparative genomics of Mycobacterium mucogenicum and Mycobacterium neoaurum clade members emphasizing tRNA and non-coding RNA.</title>
        <authorList>
            <person name="Behra P.R.K."/>
            <person name="Pettersson B.M.F."/>
            <person name="Das S."/>
            <person name="Dasgupta S."/>
            <person name="Kirsebom L.A."/>
        </authorList>
    </citation>
    <scope>NUCLEOTIDE SEQUENCE</scope>
    <source>
        <strain evidence="8">DSM 44124</strain>
    </source>
</reference>
<dbReference type="PANTHER" id="PTHR43004">
    <property type="entry name" value="TRK SYSTEM POTASSIUM UPTAKE PROTEIN"/>
    <property type="match status" value="1"/>
</dbReference>
<dbReference type="SMART" id="SM01152">
    <property type="entry name" value="DUF167"/>
    <property type="match status" value="1"/>
</dbReference>
<dbReference type="Gene3D" id="3.30.1200.10">
    <property type="entry name" value="YggU-like"/>
    <property type="match status" value="1"/>
</dbReference>
<evidence type="ECO:0000256" key="1">
    <source>
        <dbReference type="ARBA" id="ARBA00001974"/>
    </source>
</evidence>
<evidence type="ECO:0000259" key="6">
    <source>
        <dbReference type="Pfam" id="PF01494"/>
    </source>
</evidence>
<sequence>MISVRVKPGSRKGPLVETDDDGTLVVYVREQAVDGKANTAVIRVLADHFDVPKSRVELVSGAAARMSVVIAGAGPTGLTLAIELARRGVPVRVLDRAQALFPGSRGKGLQPRTLEVFDDLGVIGAVLAAGETFPPMRLYRGAEVVWTKPIYELLGLPELTATPAVPYPFTWLIPQWRTDQILAARFAELGGIIEFGTELTGFEQDDDGVTVQTDRGPIRADYLVGADGGRSTVRKASGVAFLGGALTEERIIVGDVRATGLDGRCCHLLTRDGDQTKRFSLWNLPGTEHFQLVVTMAPGEDPPALTLGGMQELLDQRSGRRDVVLSDLRWISEYRVNLLMAQQFRLGRVLLAGDAAHVHSPAGGQGVNTGVQDAYNLGWKLAAVLAGAPDELLDSYAAERMPVAANVLALSSALHRQGFAAIGPAPSAIHQLDISYRGGPLAGGERAPGALQAGDRAPDGLLPDGRRLFDVFRGPHWTVLEFGGAAVDFGVPQVRLVPGPEYDVPAGSYVLVRPDGHTAAITDRAAAISEQLRRLGCYSPSPSGTGW</sequence>
<dbReference type="GO" id="GO:0071949">
    <property type="term" value="F:FAD binding"/>
    <property type="evidence" value="ECO:0007669"/>
    <property type="project" value="InterPro"/>
</dbReference>
<dbReference type="HAMAP" id="MF_00634">
    <property type="entry name" value="UPF0235"/>
    <property type="match status" value="1"/>
</dbReference>
<dbReference type="Gene3D" id="3.30.70.2450">
    <property type="match status" value="1"/>
</dbReference>
<dbReference type="InterPro" id="IPR036188">
    <property type="entry name" value="FAD/NAD-bd_sf"/>
</dbReference>
<evidence type="ECO:0000313" key="7">
    <source>
        <dbReference type="EMBL" id="QPG72413.1"/>
    </source>
</evidence>
<dbReference type="SUPFAM" id="SSF69786">
    <property type="entry name" value="YggU-like"/>
    <property type="match status" value="1"/>
</dbReference>
<dbReference type="GO" id="GO:0016709">
    <property type="term" value="F:oxidoreductase activity, acting on paired donors, with incorporation or reduction of molecular oxygen, NAD(P)H as one donor, and incorporation of one atom of oxygen"/>
    <property type="evidence" value="ECO:0007669"/>
    <property type="project" value="UniProtKB-ARBA"/>
</dbReference>
<dbReference type="EMBL" id="CP062008">
    <property type="protein sequence ID" value="QPG72413.1"/>
    <property type="molecule type" value="Genomic_DNA"/>
</dbReference>
<organism evidence="8">
    <name type="scientific">Mycolicibacterium mucogenicum DSM 44124</name>
    <dbReference type="NCBI Taxonomy" id="1226753"/>
    <lineage>
        <taxon>Bacteria</taxon>
        <taxon>Bacillati</taxon>
        <taxon>Actinomycetota</taxon>
        <taxon>Actinomycetes</taxon>
        <taxon>Mycobacteriales</taxon>
        <taxon>Mycobacteriaceae</taxon>
        <taxon>Mycolicibacterium</taxon>
    </lineage>
</organism>
<dbReference type="Pfam" id="PF02594">
    <property type="entry name" value="DUF167"/>
    <property type="match status" value="1"/>
</dbReference>
<evidence type="ECO:0000256" key="3">
    <source>
        <dbReference type="ARBA" id="ARBA00022630"/>
    </source>
</evidence>
<dbReference type="NCBIfam" id="TIGR00251">
    <property type="entry name" value="DUF167 family protein"/>
    <property type="match status" value="1"/>
</dbReference>
<dbReference type="SUPFAM" id="SSF51905">
    <property type="entry name" value="FAD/NAD(P)-binding domain"/>
    <property type="match status" value="1"/>
</dbReference>
<reference evidence="7 9" key="3">
    <citation type="journal article" date="2019" name="Sci. Rep.">
        <title>Insight into the biology of Mycobacterium mucogenicum and Mycobacterium neoaurum clade members.</title>
        <authorList>
            <person name="Behra P.R.K."/>
            <person name="Pettersson B.M.F."/>
            <person name="Ramesh M."/>
            <person name="Dasgupta S."/>
            <person name="Kirsebom L.A."/>
        </authorList>
    </citation>
    <scope>NUCLEOTIDE SEQUENCE [LARGE SCALE GENOMIC DNA]</scope>
    <source>
        <strain evidence="7 9">DSM 44124</strain>
    </source>
</reference>
<evidence type="ECO:0000313" key="8">
    <source>
        <dbReference type="EMBL" id="TLH53782.1"/>
    </source>
</evidence>
<dbReference type="InterPro" id="IPR036591">
    <property type="entry name" value="YggU-like_sf"/>
</dbReference>
<dbReference type="InterPro" id="IPR003746">
    <property type="entry name" value="DUF167"/>
</dbReference>
<dbReference type="KEGG" id="mmuc:C1S78_016835"/>
<evidence type="ECO:0000313" key="9">
    <source>
        <dbReference type="Proteomes" id="UP000309231"/>
    </source>
</evidence>
<accession>A0A8H2JD38</accession>
<dbReference type="AlphaFoldDB" id="A0A8H2JD38"/>
<dbReference type="PANTHER" id="PTHR43004:SF19">
    <property type="entry name" value="BINDING MONOOXYGENASE, PUTATIVE (JCVI)-RELATED"/>
    <property type="match status" value="1"/>
</dbReference>
<dbReference type="InterPro" id="IPR050641">
    <property type="entry name" value="RIFMO-like"/>
</dbReference>
<comment type="similarity">
    <text evidence="2 5">Belongs to the UPF0235 family.</text>
</comment>
<evidence type="ECO:0000256" key="2">
    <source>
        <dbReference type="ARBA" id="ARBA00010364"/>
    </source>
</evidence>
<evidence type="ECO:0000256" key="5">
    <source>
        <dbReference type="HAMAP-Rule" id="MF_00634"/>
    </source>
</evidence>
<dbReference type="InterPro" id="IPR002938">
    <property type="entry name" value="FAD-bd"/>
</dbReference>
<proteinExistence type="inferred from homology"/>
<keyword evidence="9" id="KW-1185">Reference proteome</keyword>
<dbReference type="Proteomes" id="UP000309231">
    <property type="component" value="Chromosome"/>
</dbReference>
<name>A0A8H2JD38_MYCMU</name>
<dbReference type="Gene3D" id="3.50.50.60">
    <property type="entry name" value="FAD/NAD(P)-binding domain"/>
    <property type="match status" value="1"/>
</dbReference>